<organism evidence="1 2">
    <name type="scientific">Aquibacillus koreensis</name>
    <dbReference type="NCBI Taxonomy" id="279446"/>
    <lineage>
        <taxon>Bacteria</taxon>
        <taxon>Bacillati</taxon>
        <taxon>Bacillota</taxon>
        <taxon>Bacilli</taxon>
        <taxon>Bacillales</taxon>
        <taxon>Bacillaceae</taxon>
        <taxon>Aquibacillus</taxon>
    </lineage>
</organism>
<comment type="caution">
    <text evidence="1">The sequence shown here is derived from an EMBL/GenBank/DDBJ whole genome shotgun (WGS) entry which is preliminary data.</text>
</comment>
<protein>
    <submittedName>
        <fullName evidence="1">Uncharacterized protein</fullName>
    </submittedName>
</protein>
<name>A0A9X4ALW0_9BACI</name>
<evidence type="ECO:0000313" key="2">
    <source>
        <dbReference type="Proteomes" id="UP001145072"/>
    </source>
</evidence>
<dbReference type="EMBL" id="JAMQJZ010000034">
    <property type="protein sequence ID" value="MDC3422860.1"/>
    <property type="molecule type" value="Genomic_DNA"/>
</dbReference>
<dbReference type="RefSeq" id="WP_259867803.1">
    <property type="nucleotide sequence ID" value="NZ_JAMQJZ010000034.1"/>
</dbReference>
<keyword evidence="2" id="KW-1185">Reference proteome</keyword>
<gene>
    <name evidence="1" type="ORF">NC661_21180</name>
</gene>
<proteinExistence type="predicted"/>
<sequence length="75" mass="8884">METYELTNMIVDEGFRSRETVTLDLIYKEKPYSITFNKSDLELINAWAFENHNSVPTELPETFIEQLRGDIEKRI</sequence>
<accession>A0A9X4ALW0</accession>
<dbReference type="Proteomes" id="UP001145072">
    <property type="component" value="Unassembled WGS sequence"/>
</dbReference>
<reference evidence="1" key="1">
    <citation type="submission" date="2022-06" db="EMBL/GenBank/DDBJ databases">
        <title>Aquibacillus sp. a new bacterium isolated from soil saline samples.</title>
        <authorList>
            <person name="Galisteo C."/>
            <person name="De La Haba R."/>
            <person name="Sanchez-Porro C."/>
            <person name="Ventosa A."/>
        </authorList>
    </citation>
    <scope>NUCLEOTIDE SEQUENCE</scope>
    <source>
        <strain evidence="1">JCM 12387</strain>
    </source>
</reference>
<evidence type="ECO:0000313" key="1">
    <source>
        <dbReference type="EMBL" id="MDC3422860.1"/>
    </source>
</evidence>
<dbReference type="AlphaFoldDB" id="A0A9X4ALW0"/>